<name>A0A5N1JRH5_9BACT</name>
<protein>
    <submittedName>
        <fullName evidence="2">Phage portal protein</fullName>
    </submittedName>
</protein>
<dbReference type="EMBL" id="VTWS01000001">
    <property type="protein sequence ID" value="KAA9357229.1"/>
    <property type="molecule type" value="Genomic_DNA"/>
</dbReference>
<gene>
    <name evidence="2" type="ORF">F0P93_05695</name>
</gene>
<evidence type="ECO:0000313" key="3">
    <source>
        <dbReference type="Proteomes" id="UP000326344"/>
    </source>
</evidence>
<comment type="caution">
    <text evidence="2">The sequence shown here is derived from an EMBL/GenBank/DDBJ whole genome shotgun (WGS) entry which is preliminary data.</text>
</comment>
<accession>A0A5N1JRH5</accession>
<keyword evidence="3" id="KW-1185">Reference proteome</keyword>
<dbReference type="InterPro" id="IPR006944">
    <property type="entry name" value="Phage/GTA_portal"/>
</dbReference>
<organism evidence="2 3">
    <name type="scientific">Larkinella humicola</name>
    <dbReference type="NCBI Taxonomy" id="2607654"/>
    <lineage>
        <taxon>Bacteria</taxon>
        <taxon>Pseudomonadati</taxon>
        <taxon>Bacteroidota</taxon>
        <taxon>Cytophagia</taxon>
        <taxon>Cytophagales</taxon>
        <taxon>Spirosomataceae</taxon>
        <taxon>Larkinella</taxon>
    </lineage>
</organism>
<evidence type="ECO:0000256" key="1">
    <source>
        <dbReference type="SAM" id="MobiDB-lite"/>
    </source>
</evidence>
<dbReference type="Proteomes" id="UP000326344">
    <property type="component" value="Unassembled WGS sequence"/>
</dbReference>
<evidence type="ECO:0000313" key="2">
    <source>
        <dbReference type="EMBL" id="KAA9357229.1"/>
    </source>
</evidence>
<proteinExistence type="predicted"/>
<sequence length="401" mass="45132">MTSWDDLHLSGGGKPNALAGVNVTSDTALKVSAVYRAVNLIANTVAMLPKAVYKETKNGRDIDRTDLLQQLFFRSPDEFMTWYEFMFALVASCLLNGNGYAQIIRGPYMEPLGLRFLTKGECTPLYQNTGRNRYLYYFVFGELVEKRDIIHIKCLGSDGVIGKSPIALFRESIGLAKAAEEYGARFFGQGGNMSGALETDQVLKDQKVVDRLRTQFAERYGGLANSHKPLLLEAGMKYNRISIPPDDAQFIETRSFQVEDIARIYGTPQHKLGKLDKATNNNIEHQSKEFVTDTILPWTERIRQEFEMKLIAEDEKEIKEIVFDFDFLLRGDSAARATLYQARFASGSLTPNEIKRKENENPSTNPGMDDYYIQLGFSKVTGDSHRNAPKSDTSTPKPPTE</sequence>
<dbReference type="InterPro" id="IPR006427">
    <property type="entry name" value="Portal_HK97"/>
</dbReference>
<dbReference type="RefSeq" id="WP_150875316.1">
    <property type="nucleotide sequence ID" value="NZ_VTWS01000001.1"/>
</dbReference>
<dbReference type="NCBIfam" id="TIGR01537">
    <property type="entry name" value="portal_HK97"/>
    <property type="match status" value="1"/>
</dbReference>
<dbReference type="Pfam" id="PF04860">
    <property type="entry name" value="Phage_portal"/>
    <property type="match status" value="1"/>
</dbReference>
<dbReference type="AlphaFoldDB" id="A0A5N1JRH5"/>
<feature type="region of interest" description="Disordered" evidence="1">
    <location>
        <begin position="380"/>
        <end position="401"/>
    </location>
</feature>
<reference evidence="2 3" key="1">
    <citation type="submission" date="2019-09" db="EMBL/GenBank/DDBJ databases">
        <title>Genome Sequence of Larkinella sp MA1.</title>
        <authorList>
            <person name="Srinivasan S."/>
        </authorList>
    </citation>
    <scope>NUCLEOTIDE SEQUENCE [LARGE SCALE GENOMIC DNA]</scope>
    <source>
        <strain evidence="2 3">MA1</strain>
    </source>
</reference>